<dbReference type="STRING" id="1409788.NC99_19340"/>
<keyword evidence="4 5" id="KW-0378">Hydrolase</keyword>
<dbReference type="GO" id="GO:0005992">
    <property type="term" value="P:trehalose biosynthetic process"/>
    <property type="evidence" value="ECO:0007669"/>
    <property type="project" value="UniProtKB-UniPathway"/>
</dbReference>
<comment type="pathway">
    <text evidence="1 5">Glycan biosynthesis; trehalose biosynthesis.</text>
</comment>
<evidence type="ECO:0000256" key="4">
    <source>
        <dbReference type="ARBA" id="ARBA00022801"/>
    </source>
</evidence>
<dbReference type="UniPathway" id="UPA00299"/>
<dbReference type="PANTHER" id="PTHR43768:SF3">
    <property type="entry name" value="TREHALOSE 6-PHOSPHATE PHOSPHATASE"/>
    <property type="match status" value="1"/>
</dbReference>
<dbReference type="Gene3D" id="3.30.70.1020">
    <property type="entry name" value="Trehalose-6-phosphate phosphatase related protein, domain 2"/>
    <property type="match status" value="1"/>
</dbReference>
<dbReference type="NCBIfam" id="TIGR01509">
    <property type="entry name" value="HAD-SF-IA-v3"/>
    <property type="match status" value="1"/>
</dbReference>
<comment type="caution">
    <text evidence="6">The sequence shown here is derived from an EMBL/GenBank/DDBJ whole genome shotgun (WGS) entry which is preliminary data.</text>
</comment>
<dbReference type="Gene3D" id="3.40.50.1000">
    <property type="entry name" value="HAD superfamily/HAD-like"/>
    <property type="match status" value="2"/>
</dbReference>
<proteinExistence type="inferred from homology"/>
<comment type="similarity">
    <text evidence="2">Belongs to the HAD-like hydrolase superfamily. CbbY/CbbZ/Gph/YieH family.</text>
</comment>
<dbReference type="SFLD" id="SFLDS00003">
    <property type="entry name" value="Haloacid_Dehalogenase"/>
    <property type="match status" value="1"/>
</dbReference>
<dbReference type="RefSeq" id="WP_053182451.1">
    <property type="nucleotide sequence ID" value="NZ_LGIA01000147.1"/>
</dbReference>
<comment type="function">
    <text evidence="5">Removes the phosphate from trehalose 6-phosphate to produce free trehalose.</text>
</comment>
<dbReference type="SFLD" id="SFLDG01129">
    <property type="entry name" value="C1.5:_HAD__Beta-PGM__Phosphata"/>
    <property type="match status" value="1"/>
</dbReference>
<dbReference type="InterPro" id="IPR044651">
    <property type="entry name" value="OTSB-like"/>
</dbReference>
<keyword evidence="5" id="KW-0460">Magnesium</keyword>
<dbReference type="AlphaFoldDB" id="A0A0L8VAN8"/>
<evidence type="ECO:0000256" key="1">
    <source>
        <dbReference type="ARBA" id="ARBA00005199"/>
    </source>
</evidence>
<dbReference type="InterPro" id="IPR003337">
    <property type="entry name" value="Trehalose_PPase"/>
</dbReference>
<evidence type="ECO:0000313" key="7">
    <source>
        <dbReference type="Proteomes" id="UP000036958"/>
    </source>
</evidence>
<evidence type="ECO:0000256" key="2">
    <source>
        <dbReference type="ARBA" id="ARBA00006171"/>
    </source>
</evidence>
<comment type="catalytic activity">
    <reaction evidence="5">
        <text>alpha,alpha-trehalose 6-phosphate + H2O = alpha,alpha-trehalose + phosphate</text>
        <dbReference type="Rhea" id="RHEA:23420"/>
        <dbReference type="ChEBI" id="CHEBI:15377"/>
        <dbReference type="ChEBI" id="CHEBI:16551"/>
        <dbReference type="ChEBI" id="CHEBI:43474"/>
        <dbReference type="ChEBI" id="CHEBI:58429"/>
        <dbReference type="EC" id="3.1.3.12"/>
    </reaction>
</comment>
<dbReference type="InterPro" id="IPR006379">
    <property type="entry name" value="HAD-SF_hydro_IIB"/>
</dbReference>
<dbReference type="Proteomes" id="UP000036958">
    <property type="component" value="Unassembled WGS sequence"/>
</dbReference>
<dbReference type="SUPFAM" id="SSF56784">
    <property type="entry name" value="HAD-like"/>
    <property type="match status" value="2"/>
</dbReference>
<dbReference type="Pfam" id="PF00702">
    <property type="entry name" value="Hydrolase"/>
    <property type="match status" value="1"/>
</dbReference>
<dbReference type="Gene3D" id="1.10.150.240">
    <property type="entry name" value="Putative phosphatase, domain 2"/>
    <property type="match status" value="1"/>
</dbReference>
<dbReference type="InterPro" id="IPR036412">
    <property type="entry name" value="HAD-like_sf"/>
</dbReference>
<name>A0A0L8VAN8_9BACT</name>
<protein>
    <recommendedName>
        <fullName evidence="5">Trehalose 6-phosphate phosphatase</fullName>
        <ecNumber evidence="5">3.1.3.12</ecNumber>
    </recommendedName>
</protein>
<reference evidence="7" key="1">
    <citation type="submission" date="2015-07" db="EMBL/GenBank/DDBJ databases">
        <title>Genome sequencing of Sunxiuqinia dokdonensis strain SK.</title>
        <authorList>
            <person name="Ahn S."/>
            <person name="Kim B.-C."/>
        </authorList>
    </citation>
    <scope>NUCLEOTIDE SEQUENCE [LARGE SCALE GENOMIC DNA]</scope>
    <source>
        <strain evidence="7">SK</strain>
    </source>
</reference>
<evidence type="ECO:0000256" key="5">
    <source>
        <dbReference type="RuleBase" id="RU361117"/>
    </source>
</evidence>
<dbReference type="NCBIfam" id="TIGR02009">
    <property type="entry name" value="PGMB-YQAB-SF"/>
    <property type="match status" value="1"/>
</dbReference>
<dbReference type="GO" id="GO:0004805">
    <property type="term" value="F:trehalose-phosphatase activity"/>
    <property type="evidence" value="ECO:0007669"/>
    <property type="project" value="UniProtKB-EC"/>
</dbReference>
<dbReference type="NCBIfam" id="TIGR01484">
    <property type="entry name" value="HAD-SF-IIB"/>
    <property type="match status" value="1"/>
</dbReference>
<comment type="cofactor">
    <cofactor evidence="5">
        <name>Mg(2+)</name>
        <dbReference type="ChEBI" id="CHEBI:18420"/>
    </cofactor>
</comment>
<dbReference type="InterPro" id="IPR023198">
    <property type="entry name" value="PGP-like_dom2"/>
</dbReference>
<dbReference type="OrthoDB" id="9797743at2"/>
<dbReference type="InterPro" id="IPR010976">
    <property type="entry name" value="B-phosphoglucomutase_hydrolase"/>
</dbReference>
<dbReference type="EMBL" id="LGIA01000147">
    <property type="protein sequence ID" value="KOH45242.1"/>
    <property type="molecule type" value="Genomic_DNA"/>
</dbReference>
<dbReference type="Pfam" id="PF02358">
    <property type="entry name" value="Trehalose_PPase"/>
    <property type="match status" value="1"/>
</dbReference>
<dbReference type="InterPro" id="IPR006439">
    <property type="entry name" value="HAD-SF_hydro_IA"/>
</dbReference>
<dbReference type="PANTHER" id="PTHR43768">
    <property type="entry name" value="TREHALOSE 6-PHOSPHATE PHOSPHATASE"/>
    <property type="match status" value="1"/>
</dbReference>
<organism evidence="6 7">
    <name type="scientific">Sunxiuqinia dokdonensis</name>
    <dbReference type="NCBI Taxonomy" id="1409788"/>
    <lineage>
        <taxon>Bacteria</taxon>
        <taxon>Pseudomonadati</taxon>
        <taxon>Bacteroidota</taxon>
        <taxon>Bacteroidia</taxon>
        <taxon>Marinilabiliales</taxon>
        <taxon>Prolixibacteraceae</taxon>
        <taxon>Sunxiuqinia</taxon>
    </lineage>
</organism>
<dbReference type="NCBIfam" id="TIGR00685">
    <property type="entry name" value="T6PP"/>
    <property type="match status" value="1"/>
</dbReference>
<evidence type="ECO:0000313" key="6">
    <source>
        <dbReference type="EMBL" id="KOH45242.1"/>
    </source>
</evidence>
<gene>
    <name evidence="6" type="ORF">NC99_19340</name>
</gene>
<dbReference type="InterPro" id="IPR023214">
    <property type="entry name" value="HAD_sf"/>
</dbReference>
<keyword evidence="7" id="KW-1185">Reference proteome</keyword>
<sequence length="512" mass="57358">MKLNIEGIEAAIFDMDGVITQTARQHEKAWKQVFDAFLNSKRKDFKSFSHNDYLSYVDGKPRYDGVASFLKSRGIEVPYGKPSDSPDQETICGLGNKKNAHFLEIIEAEGADVYPDTIAQIEEWKAKGLKIGVISSSKNARLILEKAGVLNLFDTRVDGQVSEELGLKGKPEPDIFIEAANRLKSSISKTIVFEDAEAGVKAGQTGGFQFVVGVKRSGGKADMLRHGAHWVMSNFEEISISSKTEKEASFYEELPSALDEKEHIFKQFQKRKPALFFDYDGTLTPIVSQPEDAVLGENMRQTIVQLAEKYPVAVVSGRDLRDIQQLVKLDTLIYAGSHGYHIEGPDNLYLEQKEAQAVLPLLDQLEQQLQNELAGTIPGCKIDRKKFAIAVHYRNVDEPNVDTIKNKVQQVVDAHENLKLGTGKRILEIKPAIDWHKGKAVYWLLDKLNLSVDNTIPVYFGDDVTDEDAFRDIIDDGVSILVGKHDQPTVAHFRLKDVDELEQFLNQLLQQS</sequence>
<accession>A0A0L8VAN8</accession>
<dbReference type="PATRIC" id="fig|1409788.3.peg.2004"/>
<evidence type="ECO:0000256" key="3">
    <source>
        <dbReference type="ARBA" id="ARBA00008770"/>
    </source>
</evidence>
<dbReference type="EC" id="3.1.3.12" evidence="5"/>
<dbReference type="GO" id="GO:0046872">
    <property type="term" value="F:metal ion binding"/>
    <property type="evidence" value="ECO:0007669"/>
    <property type="project" value="UniProtKB-KW"/>
</dbReference>
<keyword evidence="5" id="KW-0479">Metal-binding</keyword>
<comment type="similarity">
    <text evidence="3 5">Belongs to the trehalose phosphatase family.</text>
</comment>